<dbReference type="OrthoDB" id="2017114at2759"/>
<dbReference type="GeneID" id="113856617"/>
<dbReference type="InterPro" id="IPR008271">
    <property type="entry name" value="Ser/Thr_kinase_AS"/>
</dbReference>
<dbReference type="Pfam" id="PF07714">
    <property type="entry name" value="PK_Tyr_Ser-Thr"/>
    <property type="match status" value="1"/>
</dbReference>
<dbReference type="GO" id="GO:0004674">
    <property type="term" value="F:protein serine/threonine kinase activity"/>
    <property type="evidence" value="ECO:0007669"/>
    <property type="project" value="UniProtKB-KW"/>
</dbReference>
<dbReference type="Gene3D" id="3.80.10.10">
    <property type="entry name" value="Ribonuclease Inhibitor"/>
    <property type="match status" value="1"/>
</dbReference>
<dbReference type="PROSITE" id="PS50011">
    <property type="entry name" value="PROTEIN_KINASE_DOM"/>
    <property type="match status" value="1"/>
</dbReference>
<keyword evidence="3" id="KW-0723">Serine/threonine-protein kinase</keyword>
<dbReference type="FunFam" id="1.10.510.10:FF:000146">
    <property type="entry name" value="LRR receptor-like serine/threonine-protein kinase IOS1"/>
    <property type="match status" value="1"/>
</dbReference>
<evidence type="ECO:0000256" key="13">
    <source>
        <dbReference type="ARBA" id="ARBA00022989"/>
    </source>
</evidence>
<evidence type="ECO:0000256" key="15">
    <source>
        <dbReference type="ARBA" id="ARBA00023170"/>
    </source>
</evidence>
<dbReference type="InterPro" id="IPR000719">
    <property type="entry name" value="Prot_kinase_dom"/>
</dbReference>
<dbReference type="AlphaFoldDB" id="A0A8B8KKG4"/>
<evidence type="ECO:0000256" key="4">
    <source>
        <dbReference type="ARBA" id="ARBA00022553"/>
    </source>
</evidence>
<dbReference type="EC" id="2.7.11.1" evidence="2"/>
<dbReference type="InterPro" id="IPR017441">
    <property type="entry name" value="Protein_kinase_ATP_BS"/>
</dbReference>
<evidence type="ECO:0000313" key="22">
    <source>
        <dbReference type="Proteomes" id="UP000694853"/>
    </source>
</evidence>
<feature type="transmembrane region" description="Helical" evidence="19">
    <location>
        <begin position="509"/>
        <end position="534"/>
    </location>
</feature>
<dbReference type="SUPFAM" id="SSF52058">
    <property type="entry name" value="L domain-like"/>
    <property type="match status" value="1"/>
</dbReference>
<reference evidence="23" key="2">
    <citation type="submission" date="2025-08" db="UniProtKB">
        <authorList>
            <consortium name="RefSeq"/>
        </authorList>
    </citation>
    <scope>IDENTIFICATION</scope>
    <source>
        <tissue evidence="23">Young leaves</tissue>
    </source>
</reference>
<organism evidence="22 23">
    <name type="scientific">Abrus precatorius</name>
    <name type="common">Indian licorice</name>
    <name type="synonym">Glycine abrus</name>
    <dbReference type="NCBI Taxonomy" id="3816"/>
    <lineage>
        <taxon>Eukaryota</taxon>
        <taxon>Viridiplantae</taxon>
        <taxon>Streptophyta</taxon>
        <taxon>Embryophyta</taxon>
        <taxon>Tracheophyta</taxon>
        <taxon>Spermatophyta</taxon>
        <taxon>Magnoliopsida</taxon>
        <taxon>eudicotyledons</taxon>
        <taxon>Gunneridae</taxon>
        <taxon>Pentapetalae</taxon>
        <taxon>rosids</taxon>
        <taxon>fabids</taxon>
        <taxon>Fabales</taxon>
        <taxon>Fabaceae</taxon>
        <taxon>Papilionoideae</taxon>
        <taxon>50 kb inversion clade</taxon>
        <taxon>NPAAA clade</taxon>
        <taxon>indigoferoid/millettioid clade</taxon>
        <taxon>Abreae</taxon>
        <taxon>Abrus</taxon>
    </lineage>
</organism>
<sequence>MRMPMNFLVSFLGGLVLAVLIQAQDQSGFISIDCGGAAGISYTVTTTGVNYTSDAKFINSGVRRTIATELKTRYQRQLWNLRSFPQGRRNCYKINITRGSNYLIRTVFLYGNYDGLNKLPQFDILLGPNRWVTVTIQNANEDQSNEIIHVSSLDHIHICLVDTGSGTPFISSIELRTLKNDTYVPQFGSLETYERWNYGSDEDYRYSYDVYDRYWNGYGNNSDWTQLSASVDADSLNQNDYKPPAIVMSTASTPKNASAPLVISWEPKDQNEQFYLYMHFLEIQVLAKNQTREFNIIQNGALWYDNLIPDNQAVNTIYSMQALSGKEIIFSLEKTKNSTLPPIINAIEIYKVIELQQSDTFQGDVDAITTIQSIYGVTRDWQGDPCSPLAYLWDGLNCTYRGNDSPRITTLNLSSSGLSGKINPSISKLTMLEKLDLSNNRLIGEVPDFLSQLQNLKILNLENNNLTGAIPSTLLQKSKEGSLLLSVGQNPHLCESGQCNEGKKKKKNIVAPIVASICGVLILIVAVAAILWTLKKRKPKENDQSEISRQYTEQDDSFLQFKKQIYSYSDVLKITNNFNRVVGKGGFGTVYLGYIDDIPVAVKMLSPSSVHGYQQFQAEVKLLMRVHHRNLTSLVGYCNEGTNKGLIYEYMANGNLQEHLSGIHSKTKFLTWEDRLRIALDAALGLEYLQNGCRPPIIHRDVKSTNILLNEHFQAKLSDFGLSKVIPNDGGTYVSTVIAGTPGYLDPEYYISNRLTEKSDIYSFGVVLLEIISSQPVIAKNQERTHISQWVNSLIAKGDIKAIVDSRLEGDFDSNSVWKAVEIATACLSSNLNKRPTISVIVAELKESLATELSRTKYSSRVTDTRDSLFTMDLNTDFAPLAR</sequence>
<evidence type="ECO:0000256" key="17">
    <source>
        <dbReference type="ARBA" id="ARBA00048679"/>
    </source>
</evidence>
<dbReference type="FunFam" id="3.80.10.10:FF:000129">
    <property type="entry name" value="Leucine-rich repeat receptor-like kinase"/>
    <property type="match status" value="1"/>
</dbReference>
<dbReference type="InterPro" id="IPR001611">
    <property type="entry name" value="Leu-rich_rpt"/>
</dbReference>
<dbReference type="RefSeq" id="XP_027344322.1">
    <property type="nucleotide sequence ID" value="XM_027488521.1"/>
</dbReference>
<feature type="chain" id="PRO_5034782420" description="non-specific serine/threonine protein kinase" evidence="20">
    <location>
        <begin position="24"/>
        <end position="883"/>
    </location>
</feature>
<dbReference type="CDD" id="cd14066">
    <property type="entry name" value="STKc_IRAK"/>
    <property type="match status" value="1"/>
</dbReference>
<keyword evidence="11" id="KW-0418">Kinase</keyword>
<evidence type="ECO:0000256" key="12">
    <source>
        <dbReference type="ARBA" id="ARBA00022840"/>
    </source>
</evidence>
<dbReference type="SMART" id="SM00220">
    <property type="entry name" value="S_TKc"/>
    <property type="match status" value="1"/>
</dbReference>
<evidence type="ECO:0000256" key="2">
    <source>
        <dbReference type="ARBA" id="ARBA00012513"/>
    </source>
</evidence>
<comment type="catalytic activity">
    <reaction evidence="17">
        <text>L-seryl-[protein] + ATP = O-phospho-L-seryl-[protein] + ADP + H(+)</text>
        <dbReference type="Rhea" id="RHEA:17989"/>
        <dbReference type="Rhea" id="RHEA-COMP:9863"/>
        <dbReference type="Rhea" id="RHEA-COMP:11604"/>
        <dbReference type="ChEBI" id="CHEBI:15378"/>
        <dbReference type="ChEBI" id="CHEBI:29999"/>
        <dbReference type="ChEBI" id="CHEBI:30616"/>
        <dbReference type="ChEBI" id="CHEBI:83421"/>
        <dbReference type="ChEBI" id="CHEBI:456216"/>
        <dbReference type="EC" id="2.7.11.1"/>
    </reaction>
</comment>
<keyword evidence="8 20" id="KW-0732">Signal</keyword>
<accession>A0A8B8KKG4</accession>
<gene>
    <name evidence="23" type="primary">LOC113856617</name>
</gene>
<dbReference type="FunFam" id="3.30.200.20:FF:000394">
    <property type="entry name" value="Leucine-rich repeat receptor-like protein kinase"/>
    <property type="match status" value="1"/>
</dbReference>
<dbReference type="GO" id="GO:0005524">
    <property type="term" value="F:ATP binding"/>
    <property type="evidence" value="ECO:0007669"/>
    <property type="project" value="UniProtKB-UniRule"/>
</dbReference>
<evidence type="ECO:0000256" key="11">
    <source>
        <dbReference type="ARBA" id="ARBA00022777"/>
    </source>
</evidence>
<evidence type="ECO:0000256" key="1">
    <source>
        <dbReference type="ARBA" id="ARBA00004167"/>
    </source>
</evidence>
<evidence type="ECO:0000256" key="14">
    <source>
        <dbReference type="ARBA" id="ARBA00023136"/>
    </source>
</evidence>
<dbReference type="PANTHER" id="PTHR45631">
    <property type="entry name" value="OS07G0107800 PROTEIN-RELATED"/>
    <property type="match status" value="1"/>
</dbReference>
<dbReference type="PROSITE" id="PS00108">
    <property type="entry name" value="PROTEIN_KINASE_ST"/>
    <property type="match status" value="1"/>
</dbReference>
<feature type="signal peptide" evidence="20">
    <location>
        <begin position="1"/>
        <end position="23"/>
    </location>
</feature>
<name>A0A8B8KKG4_ABRPR</name>
<protein>
    <recommendedName>
        <fullName evidence="2">non-specific serine/threonine protein kinase</fullName>
        <ecNumber evidence="2">2.7.11.1</ecNumber>
    </recommendedName>
</protein>
<evidence type="ECO:0000256" key="9">
    <source>
        <dbReference type="ARBA" id="ARBA00022737"/>
    </source>
</evidence>
<dbReference type="InterPro" id="IPR011009">
    <property type="entry name" value="Kinase-like_dom_sf"/>
</dbReference>
<keyword evidence="14 19" id="KW-0472">Membrane</keyword>
<evidence type="ECO:0000256" key="18">
    <source>
        <dbReference type="PROSITE-ProRule" id="PRU10141"/>
    </source>
</evidence>
<dbReference type="Gene3D" id="3.30.200.20">
    <property type="entry name" value="Phosphorylase Kinase, domain 1"/>
    <property type="match status" value="1"/>
</dbReference>
<evidence type="ECO:0000256" key="3">
    <source>
        <dbReference type="ARBA" id="ARBA00022527"/>
    </source>
</evidence>
<feature type="binding site" evidence="18">
    <location>
        <position position="603"/>
    </location>
    <ligand>
        <name>ATP</name>
        <dbReference type="ChEBI" id="CHEBI:30616"/>
    </ligand>
</feature>
<keyword evidence="4" id="KW-0597">Phosphoprotein</keyword>
<feature type="domain" description="Protein kinase" evidence="21">
    <location>
        <begin position="576"/>
        <end position="849"/>
    </location>
</feature>
<dbReference type="PROSITE" id="PS00107">
    <property type="entry name" value="PROTEIN_KINASE_ATP"/>
    <property type="match status" value="1"/>
</dbReference>
<dbReference type="PANTHER" id="PTHR45631:SF202">
    <property type="entry name" value="SENESCENCE-INDUCED RECEPTOR-LIKE SERINE_THREONINE-PROTEIN KINASE"/>
    <property type="match status" value="1"/>
</dbReference>
<keyword evidence="22" id="KW-1185">Reference proteome</keyword>
<evidence type="ECO:0000256" key="10">
    <source>
        <dbReference type="ARBA" id="ARBA00022741"/>
    </source>
</evidence>
<comment type="catalytic activity">
    <reaction evidence="16">
        <text>L-threonyl-[protein] + ATP = O-phospho-L-threonyl-[protein] + ADP + H(+)</text>
        <dbReference type="Rhea" id="RHEA:46608"/>
        <dbReference type="Rhea" id="RHEA-COMP:11060"/>
        <dbReference type="Rhea" id="RHEA-COMP:11605"/>
        <dbReference type="ChEBI" id="CHEBI:15378"/>
        <dbReference type="ChEBI" id="CHEBI:30013"/>
        <dbReference type="ChEBI" id="CHEBI:30616"/>
        <dbReference type="ChEBI" id="CHEBI:61977"/>
        <dbReference type="ChEBI" id="CHEBI:456216"/>
        <dbReference type="EC" id="2.7.11.1"/>
    </reaction>
</comment>
<dbReference type="InterPro" id="IPR032675">
    <property type="entry name" value="LRR_dom_sf"/>
</dbReference>
<keyword evidence="13 19" id="KW-1133">Transmembrane helix</keyword>
<evidence type="ECO:0000256" key="5">
    <source>
        <dbReference type="ARBA" id="ARBA00022614"/>
    </source>
</evidence>
<evidence type="ECO:0000313" key="23">
    <source>
        <dbReference type="RefSeq" id="XP_027344322.1"/>
    </source>
</evidence>
<evidence type="ECO:0000256" key="6">
    <source>
        <dbReference type="ARBA" id="ARBA00022679"/>
    </source>
</evidence>
<evidence type="ECO:0000256" key="8">
    <source>
        <dbReference type="ARBA" id="ARBA00022729"/>
    </source>
</evidence>
<proteinExistence type="predicted"/>
<keyword evidence="6" id="KW-0808">Transferase</keyword>
<dbReference type="GO" id="GO:0016020">
    <property type="term" value="C:membrane"/>
    <property type="evidence" value="ECO:0007669"/>
    <property type="project" value="UniProtKB-SubCell"/>
</dbReference>
<dbReference type="Pfam" id="PF00560">
    <property type="entry name" value="LRR_1"/>
    <property type="match status" value="2"/>
</dbReference>
<dbReference type="SUPFAM" id="SSF56112">
    <property type="entry name" value="Protein kinase-like (PK-like)"/>
    <property type="match status" value="1"/>
</dbReference>
<dbReference type="Gene3D" id="1.10.510.10">
    <property type="entry name" value="Transferase(Phosphotransferase) domain 1"/>
    <property type="match status" value="1"/>
</dbReference>
<dbReference type="InterPro" id="IPR001245">
    <property type="entry name" value="Ser-Thr/Tyr_kinase_cat_dom"/>
</dbReference>
<dbReference type="KEGG" id="aprc:113856617"/>
<dbReference type="Pfam" id="PF12819">
    <property type="entry name" value="Malectin_like"/>
    <property type="match status" value="1"/>
</dbReference>
<keyword evidence="12 18" id="KW-0067">ATP-binding</keyword>
<evidence type="ECO:0000256" key="19">
    <source>
        <dbReference type="SAM" id="Phobius"/>
    </source>
</evidence>
<keyword evidence="5" id="KW-0433">Leucine-rich repeat</keyword>
<evidence type="ECO:0000256" key="16">
    <source>
        <dbReference type="ARBA" id="ARBA00047899"/>
    </source>
</evidence>
<dbReference type="InterPro" id="IPR024788">
    <property type="entry name" value="Malectin-like_Carb-bd_dom"/>
</dbReference>
<comment type="subcellular location">
    <subcellularLocation>
        <location evidence="1">Membrane</location>
        <topology evidence="1">Single-pass membrane protein</topology>
    </subcellularLocation>
</comment>
<evidence type="ECO:0000259" key="21">
    <source>
        <dbReference type="PROSITE" id="PS50011"/>
    </source>
</evidence>
<keyword evidence="9" id="KW-0677">Repeat</keyword>
<keyword evidence="10 18" id="KW-0547">Nucleotide-binding</keyword>
<keyword evidence="15" id="KW-0675">Receptor</keyword>
<reference evidence="22" key="1">
    <citation type="journal article" date="2019" name="Toxins">
        <title>Detection of Abrin-Like and Prepropulchellin-Like Toxin Genes and Transcripts Using Whole Genome Sequencing and Full-Length Transcript Sequencing of Abrus precatorius.</title>
        <authorList>
            <person name="Hovde B.T."/>
            <person name="Daligault H.E."/>
            <person name="Hanschen E.R."/>
            <person name="Kunde Y.A."/>
            <person name="Johnson M.B."/>
            <person name="Starkenburg S.R."/>
            <person name="Johnson S.L."/>
        </authorList>
    </citation>
    <scope>NUCLEOTIDE SEQUENCE [LARGE SCALE GENOMIC DNA]</scope>
</reference>
<dbReference type="Proteomes" id="UP000694853">
    <property type="component" value="Unplaced"/>
</dbReference>
<keyword evidence="7 19" id="KW-0812">Transmembrane</keyword>
<evidence type="ECO:0000256" key="20">
    <source>
        <dbReference type="SAM" id="SignalP"/>
    </source>
</evidence>
<evidence type="ECO:0000256" key="7">
    <source>
        <dbReference type="ARBA" id="ARBA00022692"/>
    </source>
</evidence>